<feature type="region of interest" description="Disordered" evidence="5">
    <location>
        <begin position="417"/>
        <end position="524"/>
    </location>
</feature>
<feature type="compositionally biased region" description="Acidic residues" evidence="5">
    <location>
        <begin position="561"/>
        <end position="575"/>
    </location>
</feature>
<dbReference type="InterPro" id="IPR036134">
    <property type="entry name" value="Crypto/Photolyase_FAD-like_sf"/>
</dbReference>
<dbReference type="AlphaFoldDB" id="A0A2T4BMD3"/>
<accession>A0A2T4BMD3</accession>
<evidence type="ECO:0000256" key="2">
    <source>
        <dbReference type="ARBA" id="ARBA00005862"/>
    </source>
</evidence>
<dbReference type="Pfam" id="PF03441">
    <property type="entry name" value="FAD_binding_7"/>
    <property type="match status" value="1"/>
</dbReference>
<feature type="compositionally biased region" description="Polar residues" evidence="5">
    <location>
        <begin position="457"/>
        <end position="466"/>
    </location>
</feature>
<comment type="similarity">
    <text evidence="2">Belongs to the DNA photolyase class-1 family.</text>
</comment>
<dbReference type="Gene3D" id="1.10.579.10">
    <property type="entry name" value="DNA Cyclobutane Dipyrimidine Photolyase, subunit A, domain 3"/>
    <property type="match status" value="1"/>
</dbReference>
<keyword evidence="4" id="KW-0274">FAD</keyword>
<dbReference type="SUPFAM" id="SSF48173">
    <property type="entry name" value="Cryptochrome/photolyase FAD-binding domain"/>
    <property type="match status" value="1"/>
</dbReference>
<organism evidence="7 8">
    <name type="scientific">Trichoderma citrinoviride</name>
    <dbReference type="NCBI Taxonomy" id="58853"/>
    <lineage>
        <taxon>Eukaryota</taxon>
        <taxon>Fungi</taxon>
        <taxon>Dikarya</taxon>
        <taxon>Ascomycota</taxon>
        <taxon>Pezizomycotina</taxon>
        <taxon>Sordariomycetes</taxon>
        <taxon>Hypocreomycetidae</taxon>
        <taxon>Hypocreales</taxon>
        <taxon>Hypocreaceae</taxon>
        <taxon>Trichoderma</taxon>
    </lineage>
</organism>
<evidence type="ECO:0000259" key="6">
    <source>
        <dbReference type="Pfam" id="PF03441"/>
    </source>
</evidence>
<dbReference type="GO" id="GO:0071949">
    <property type="term" value="F:FAD binding"/>
    <property type="evidence" value="ECO:0007669"/>
    <property type="project" value="TreeGrafter"/>
</dbReference>
<dbReference type="InterPro" id="IPR005101">
    <property type="entry name" value="Cryptochr/Photolyase_FAD-bd"/>
</dbReference>
<comment type="cofactor">
    <cofactor evidence="1">
        <name>FAD</name>
        <dbReference type="ChEBI" id="CHEBI:57692"/>
    </cofactor>
</comment>
<feature type="compositionally biased region" description="Low complexity" evidence="5">
    <location>
        <begin position="467"/>
        <end position="480"/>
    </location>
</feature>
<dbReference type="GeneID" id="36601931"/>
<dbReference type="PANTHER" id="PTHR11455">
    <property type="entry name" value="CRYPTOCHROME"/>
    <property type="match status" value="1"/>
</dbReference>
<dbReference type="EMBL" id="KZ680207">
    <property type="protein sequence ID" value="PTB70441.1"/>
    <property type="molecule type" value="Genomic_DNA"/>
</dbReference>
<feature type="domain" description="Cryptochrome/DNA photolyase FAD-binding" evidence="6">
    <location>
        <begin position="40"/>
        <end position="181"/>
    </location>
</feature>
<dbReference type="PANTHER" id="PTHR11455:SF2">
    <property type="entry name" value="BLUE-LIGHT PHOTORECEPTOR PHR2"/>
    <property type="match status" value="1"/>
</dbReference>
<evidence type="ECO:0000256" key="4">
    <source>
        <dbReference type="ARBA" id="ARBA00022827"/>
    </source>
</evidence>
<evidence type="ECO:0000256" key="5">
    <source>
        <dbReference type="SAM" id="MobiDB-lite"/>
    </source>
</evidence>
<evidence type="ECO:0000256" key="1">
    <source>
        <dbReference type="ARBA" id="ARBA00001974"/>
    </source>
</evidence>
<protein>
    <recommendedName>
        <fullName evidence="6">Cryptochrome/DNA photolyase FAD-binding domain-containing protein</fullName>
    </recommendedName>
</protein>
<dbReference type="InterPro" id="IPR002081">
    <property type="entry name" value="Cryptochrome/DNA_photolyase_1"/>
</dbReference>
<keyword evidence="3" id="KW-0285">Flavoprotein</keyword>
<name>A0A2T4BMD3_9HYPO</name>
<dbReference type="RefSeq" id="XP_024753761.1">
    <property type="nucleotide sequence ID" value="XM_024893813.1"/>
</dbReference>
<keyword evidence="8" id="KW-1185">Reference proteome</keyword>
<dbReference type="OrthoDB" id="435881at2759"/>
<feature type="region of interest" description="Disordered" evidence="5">
    <location>
        <begin position="538"/>
        <end position="585"/>
    </location>
</feature>
<feature type="compositionally biased region" description="Pro residues" evidence="5">
    <location>
        <begin position="421"/>
        <end position="435"/>
    </location>
</feature>
<sequence length="585" mass="65225">MLYLDFIRLDNRKYGQSVYSLEGSGRGRNPHIQYKTPNRATGFGLLDAIMRQLLSTEHMSVRSQMLAANVLGKLVGVDWHYGVGWVASLSIHHDTSLHWYHWQHYVGVGPDPSGGEVTVSPAHAAFEFDPDGCFIRKWMPELRGLTALPNLFQVATTPPELLQLLGLSTSVMLPQPFAKHTAGLQLWLLHQRALELNGLLERLKPYLACVTSRKSFNTLERFSVLLASLRGRMALLRHRRMLLAAPVRILGHRTLSQMLHQMPQGLLVQTTGPPSLPETHPRRLVDNIGSIRFPKTILRHTNVFNAPQAAPRAPRAMQQTPPTTPHWTPQITEPFVGATHPTTYPYSLYTSPPCPTYYGPYAFSRPATYQYMEEMPYYQVLQDYYQWHASGPSGGGPWNVAPPDNDEVMRHGMILRFLDSLPPPPTNPEFPPDPPQLYHSTRRRRRNRTQSSRESGATGQTGSTEGTTAITRTIAPTASADVTSPQVAQRKPYRRGERGESGKHRRAAENNTDGSERSGERGAAVEAVEFDGAAEAVESANLGDIVETSANGQDDRKGEERDDGEDGEIDDEIEDDRASSATCMW</sequence>
<proteinExistence type="inferred from homology"/>
<dbReference type="GO" id="GO:0000719">
    <property type="term" value="P:photoreactive repair"/>
    <property type="evidence" value="ECO:0007669"/>
    <property type="project" value="TreeGrafter"/>
</dbReference>
<dbReference type="Proteomes" id="UP000241546">
    <property type="component" value="Unassembled WGS sequence"/>
</dbReference>
<evidence type="ECO:0000313" key="7">
    <source>
        <dbReference type="EMBL" id="PTB70441.1"/>
    </source>
</evidence>
<dbReference type="GO" id="GO:0003904">
    <property type="term" value="F:deoxyribodipyrimidine photo-lyase activity"/>
    <property type="evidence" value="ECO:0007669"/>
    <property type="project" value="TreeGrafter"/>
</dbReference>
<gene>
    <name evidence="7" type="ORF">BBK36DRAFT_1155248</name>
</gene>
<evidence type="ECO:0000313" key="8">
    <source>
        <dbReference type="Proteomes" id="UP000241546"/>
    </source>
</evidence>
<evidence type="ECO:0000256" key="3">
    <source>
        <dbReference type="ARBA" id="ARBA00022630"/>
    </source>
</evidence>
<reference evidence="8" key="1">
    <citation type="submission" date="2016-07" db="EMBL/GenBank/DDBJ databases">
        <title>Multiple horizontal gene transfer events from other fungi enriched the ability of initially mycotrophic Trichoderma (Ascomycota) to feed on dead plant biomass.</title>
        <authorList>
            <consortium name="DOE Joint Genome Institute"/>
            <person name="Atanasova L."/>
            <person name="Chenthamara K."/>
            <person name="Zhang J."/>
            <person name="Grujic M."/>
            <person name="Henrissat B."/>
            <person name="Kuo A."/>
            <person name="Aerts A."/>
            <person name="Salamov A."/>
            <person name="Lipzen A."/>
            <person name="Labutti K."/>
            <person name="Barry K."/>
            <person name="Miao Y."/>
            <person name="Rahimi M.J."/>
            <person name="Shen Q."/>
            <person name="Grigoriev I.V."/>
            <person name="Kubicek C.P."/>
            <person name="Druzhinina I.S."/>
        </authorList>
    </citation>
    <scope>NUCLEOTIDE SEQUENCE [LARGE SCALE GENOMIC DNA]</scope>
    <source>
        <strain evidence="8">TUCIM 6016</strain>
    </source>
</reference>
<feature type="region of interest" description="Disordered" evidence="5">
    <location>
        <begin position="309"/>
        <end position="329"/>
    </location>
</feature>
<dbReference type="GO" id="GO:0003677">
    <property type="term" value="F:DNA binding"/>
    <property type="evidence" value="ECO:0007669"/>
    <property type="project" value="TreeGrafter"/>
</dbReference>